<organism evidence="2 3">
    <name type="scientific">Phormidium tenue NIES-30</name>
    <dbReference type="NCBI Taxonomy" id="549789"/>
    <lineage>
        <taxon>Bacteria</taxon>
        <taxon>Bacillati</taxon>
        <taxon>Cyanobacteriota</taxon>
        <taxon>Cyanophyceae</taxon>
        <taxon>Oscillatoriophycideae</taxon>
        <taxon>Oscillatoriales</taxon>
        <taxon>Oscillatoriaceae</taxon>
        <taxon>Phormidium</taxon>
    </lineage>
</organism>
<dbReference type="EMBL" id="MRCG01000035">
    <property type="protein sequence ID" value="OKH43260.1"/>
    <property type="molecule type" value="Genomic_DNA"/>
</dbReference>
<proteinExistence type="predicted"/>
<feature type="compositionally biased region" description="Basic and acidic residues" evidence="1">
    <location>
        <begin position="50"/>
        <end position="59"/>
    </location>
</feature>
<evidence type="ECO:0000313" key="2">
    <source>
        <dbReference type="EMBL" id="OKH43260.1"/>
    </source>
</evidence>
<gene>
    <name evidence="2" type="ORF">NIES30_25235</name>
</gene>
<accession>A0A1U7IY42</accession>
<comment type="caution">
    <text evidence="2">The sequence shown here is derived from an EMBL/GenBank/DDBJ whole genome shotgun (WGS) entry which is preliminary data.</text>
</comment>
<feature type="region of interest" description="Disordered" evidence="1">
    <location>
        <begin position="21"/>
        <end position="66"/>
    </location>
</feature>
<feature type="compositionally biased region" description="Polar residues" evidence="1">
    <location>
        <begin position="21"/>
        <end position="32"/>
    </location>
</feature>
<reference evidence="2 3" key="1">
    <citation type="submission" date="2016-11" db="EMBL/GenBank/DDBJ databases">
        <title>Draft Genome Sequences of Nine Cyanobacterial Strains from Diverse Habitats.</title>
        <authorList>
            <person name="Zhu T."/>
            <person name="Hou S."/>
            <person name="Lu X."/>
            <person name="Hess W.R."/>
        </authorList>
    </citation>
    <scope>NUCLEOTIDE SEQUENCE [LARGE SCALE GENOMIC DNA]</scope>
    <source>
        <strain evidence="2 3">NIES-30</strain>
    </source>
</reference>
<sequence length="174" mass="19268">MELVKRGNVPSTIGYCCVSSRGQSDNTAASDQQKVRVKEAGAEESLVDVESGRSGREDGINGSKRMLRFNPNHTPLVLRPLNFYRHFQAFSPDFSGAKGIWTIAKHQIDTGQVPQRFGVAPLTFLPTRVYTSPSNRPVPYCAERLVVKPAIEEVSQLLKYEEIYLTLGRIGVSA</sequence>
<protein>
    <submittedName>
        <fullName evidence="2">Uncharacterized protein</fullName>
    </submittedName>
</protein>
<name>A0A1U7IY42_9CYAN</name>
<keyword evidence="3" id="KW-1185">Reference proteome</keyword>
<evidence type="ECO:0000256" key="1">
    <source>
        <dbReference type="SAM" id="MobiDB-lite"/>
    </source>
</evidence>
<dbReference type="Proteomes" id="UP000185557">
    <property type="component" value="Unassembled WGS sequence"/>
</dbReference>
<dbReference type="AlphaFoldDB" id="A0A1U7IY42"/>
<evidence type="ECO:0000313" key="3">
    <source>
        <dbReference type="Proteomes" id="UP000185557"/>
    </source>
</evidence>